<name>A0A0R2AV21_9LACO</name>
<evidence type="ECO:0000256" key="1">
    <source>
        <dbReference type="SAM" id="MobiDB-lite"/>
    </source>
</evidence>
<dbReference type="InterPro" id="IPR041498">
    <property type="entry name" value="Big_6"/>
</dbReference>
<comment type="caution">
    <text evidence="4">The sequence shown here is derived from an EMBL/GenBank/DDBJ whole genome shotgun (WGS) entry which is preliminary data.</text>
</comment>
<dbReference type="Proteomes" id="UP000051672">
    <property type="component" value="Unassembled WGS sequence"/>
</dbReference>
<protein>
    <recommendedName>
        <fullName evidence="3">Bacterial Ig domain-containing protein</fullName>
    </recommendedName>
</protein>
<dbReference type="RefSeq" id="WP_057895022.1">
    <property type="nucleotide sequence ID" value="NZ_AYZQ01000005.1"/>
</dbReference>
<keyword evidence="2" id="KW-0732">Signal</keyword>
<evidence type="ECO:0000256" key="2">
    <source>
        <dbReference type="SAM" id="SignalP"/>
    </source>
</evidence>
<accession>A0A0R2AV21</accession>
<dbReference type="InterPro" id="IPR013783">
    <property type="entry name" value="Ig-like_fold"/>
</dbReference>
<dbReference type="PATRIC" id="fig|1423727.3.peg.1765"/>
<feature type="region of interest" description="Disordered" evidence="1">
    <location>
        <begin position="707"/>
        <end position="730"/>
    </location>
</feature>
<dbReference type="Gene3D" id="2.60.40.10">
    <property type="entry name" value="Immunoglobulins"/>
    <property type="match status" value="1"/>
</dbReference>
<feature type="signal peptide" evidence="2">
    <location>
        <begin position="1"/>
        <end position="25"/>
    </location>
</feature>
<dbReference type="InterPro" id="IPR046776">
    <property type="entry name" value="Pectate_lyase_5"/>
</dbReference>
<keyword evidence="5" id="KW-1185">Reference proteome</keyword>
<dbReference type="OrthoDB" id="2330181at2"/>
<sequence length="976" mass="100342">MFNKLIGTGIAALVLLGATPLLSAAATTTSQSADSAFNASERSTLTSLNTQSTQNIDSKTVSFLSLATSKATDQNTSISSDKNSDLLKPVPNLVAPQSATSVSTWADFTKALTDKTTTAITVTAPLKATSSPTVNKDIPVDFGGNTLDMQSQSINIAAGFTLAISNVNFTGTTKGALASGAGTLQLTGNITTSQTNAAPIALLGISSVVIDAANLQYASTGTAPAIIAPSLKITGDSVVNATAASFYKSGAKSGETILIDKQSSVITTGTTTGKVWDIGVTTNFTITDYASLTASSSATGDNVPISIVGANSTLNVTGSAHLSVESQFTSALIMLGDKASFNVDNHSEIDLTSNGDVVSSQATLWFKQKGNMTFNVTNHSAIKIVKTKDSGKTADAPAIRMFGANNKINVTGGSDFDVTREAGTQVGTPGGIAGASQAIQFTADSNGSSGNAFTVTDPDSSVSISSVSGPAIDASGVDIGITAGAGTYFVARGNTASANSGIFIGANLQFSMDSVKYFDFRNNRTGGGQVFSAGSGSSFTSKNSDLAVWKNGSNLDGNPTYQWANVNFALSGQDFATLSSTSDANMQSHFGAVTQYSRLSANNQAAIIDDLRVPTNADKYVYAHASVPEGKGEARDAYDNEVLATIALNDPSGKQVAKLSGVSDGDPMSVYGDASRKGMIKIPAPNATFLPALDTLKVLSATLGQHDTPASDLPTSTPQVYDVTPPDPTTVQGGKTTIAPTTKTVSGTGEAGAEVQVYLNGTDTGLTTTVAADGTYSVNLPNGLVKGDVVQLRLKDHAGPAGNTNPPATNDSIGNIEPAADMAYHDANFAAATTLTVAGSLSLVTVPDTFDFGQHEITTQTQTYYPTVKGSLEIEDTRGDGKSPWQLTLREADPLHSGTHDLSGLLTYTNKTGKIALSGNAAVVESGQFSTDGSLTISDSWNDKTGLSIEVPASQQLLGEYDGTLEWSLQDVPANQ</sequence>
<dbReference type="Pfam" id="PF17936">
    <property type="entry name" value="Big_6"/>
    <property type="match status" value="1"/>
</dbReference>
<proteinExistence type="predicted"/>
<reference evidence="4 5" key="1">
    <citation type="journal article" date="2015" name="Genome Announc.">
        <title>Expanding the biotechnology potential of lactobacilli through comparative genomics of 213 strains and associated genera.</title>
        <authorList>
            <person name="Sun Z."/>
            <person name="Harris H.M."/>
            <person name="McCann A."/>
            <person name="Guo C."/>
            <person name="Argimon S."/>
            <person name="Zhang W."/>
            <person name="Yang X."/>
            <person name="Jeffery I.B."/>
            <person name="Cooney J.C."/>
            <person name="Kagawa T.F."/>
            <person name="Liu W."/>
            <person name="Song Y."/>
            <person name="Salvetti E."/>
            <person name="Wrobel A."/>
            <person name="Rasinkangas P."/>
            <person name="Parkhill J."/>
            <person name="Rea M.C."/>
            <person name="O'Sullivan O."/>
            <person name="Ritari J."/>
            <person name="Douillard F.P."/>
            <person name="Paul Ross R."/>
            <person name="Yang R."/>
            <person name="Briner A.E."/>
            <person name="Felis G.E."/>
            <person name="de Vos W.M."/>
            <person name="Barrangou R."/>
            <person name="Klaenhammer T.R."/>
            <person name="Caufield P.W."/>
            <person name="Cui Y."/>
            <person name="Zhang H."/>
            <person name="O'Toole P.W."/>
        </authorList>
    </citation>
    <scope>NUCLEOTIDE SEQUENCE [LARGE SCALE GENOMIC DNA]</scope>
    <source>
        <strain evidence="4 5">DSM 23927</strain>
    </source>
</reference>
<evidence type="ECO:0000313" key="4">
    <source>
        <dbReference type="EMBL" id="KRM71262.1"/>
    </source>
</evidence>
<gene>
    <name evidence="4" type="ORF">FC34_GL001740</name>
</gene>
<dbReference type="Pfam" id="PF20585">
    <property type="entry name" value="Pectate_lyase_5"/>
    <property type="match status" value="1"/>
</dbReference>
<organism evidence="4 5">
    <name type="scientific">Lacticaseibacillus brantae DSM 23927</name>
    <dbReference type="NCBI Taxonomy" id="1423727"/>
    <lineage>
        <taxon>Bacteria</taxon>
        <taxon>Bacillati</taxon>
        <taxon>Bacillota</taxon>
        <taxon>Bacilli</taxon>
        <taxon>Lactobacillales</taxon>
        <taxon>Lactobacillaceae</taxon>
        <taxon>Lacticaseibacillus</taxon>
    </lineage>
</organism>
<dbReference type="AlphaFoldDB" id="A0A0R2AV21"/>
<dbReference type="EMBL" id="AYZQ01000005">
    <property type="protein sequence ID" value="KRM71262.1"/>
    <property type="molecule type" value="Genomic_DNA"/>
</dbReference>
<evidence type="ECO:0000259" key="3">
    <source>
        <dbReference type="Pfam" id="PF17936"/>
    </source>
</evidence>
<dbReference type="STRING" id="1423727.FC34_GL001740"/>
<evidence type="ECO:0000313" key="5">
    <source>
        <dbReference type="Proteomes" id="UP000051672"/>
    </source>
</evidence>
<feature type="domain" description="Bacterial Ig" evidence="3">
    <location>
        <begin position="736"/>
        <end position="803"/>
    </location>
</feature>
<feature type="chain" id="PRO_5039221639" description="Bacterial Ig domain-containing protein" evidence="2">
    <location>
        <begin position="26"/>
        <end position="976"/>
    </location>
</feature>